<protein>
    <recommendedName>
        <fullName evidence="2">DUF7882 domain-containing protein</fullName>
    </recommendedName>
</protein>
<keyword evidence="4" id="KW-1185">Reference proteome</keyword>
<dbReference type="InterPro" id="IPR057204">
    <property type="entry name" value="DUF7882"/>
</dbReference>
<comment type="caution">
    <text evidence="3">The sequence shown here is derived from an EMBL/GenBank/DDBJ whole genome shotgun (WGS) entry which is preliminary data.</text>
</comment>
<feature type="region of interest" description="Disordered" evidence="1">
    <location>
        <begin position="38"/>
        <end position="59"/>
    </location>
</feature>
<dbReference type="Proteomes" id="UP000740605">
    <property type="component" value="Unassembled WGS sequence"/>
</dbReference>
<dbReference type="Pfam" id="PF25355">
    <property type="entry name" value="DUF7882"/>
    <property type="match status" value="1"/>
</dbReference>
<accession>A0ABS5XRT6</accession>
<feature type="compositionally biased region" description="Acidic residues" evidence="1">
    <location>
        <begin position="40"/>
        <end position="52"/>
    </location>
</feature>
<feature type="region of interest" description="Disordered" evidence="1">
    <location>
        <begin position="93"/>
        <end position="114"/>
    </location>
</feature>
<evidence type="ECO:0000313" key="4">
    <source>
        <dbReference type="Proteomes" id="UP000740605"/>
    </source>
</evidence>
<name>A0ABS5XRT6_9MICO</name>
<proteinExistence type="predicted"/>
<reference evidence="3 4" key="1">
    <citation type="submission" date="2021-03" db="EMBL/GenBank/DDBJ databases">
        <title>Microbacterium pauli sp. nov., isolated from microfiltered milk.</title>
        <authorList>
            <person name="Bellassi P."/>
            <person name="Fontana A."/>
            <person name="Callegari M.L."/>
            <person name="Lorenzo M."/>
            <person name="Cappa F."/>
        </authorList>
    </citation>
    <scope>NUCLEOTIDE SEQUENCE [LARGE SCALE GENOMIC DNA]</scope>
    <source>
        <strain evidence="3 4">DSM 18909</strain>
    </source>
</reference>
<gene>
    <name evidence="3" type="ORF">J0P97_04065</name>
</gene>
<evidence type="ECO:0000256" key="1">
    <source>
        <dbReference type="SAM" id="MobiDB-lite"/>
    </source>
</evidence>
<sequence>MGHMIYGVAPAIRIDDWGLSHLQAVIITKIRRNESFSFSWDDEPEVDGDDSSPDPGHHGAVWISKSSSLYFSYDGPRSRALNREWLEELSQAASSTGGLRLLPEPTPSGPSAAS</sequence>
<evidence type="ECO:0000259" key="2">
    <source>
        <dbReference type="Pfam" id="PF25355"/>
    </source>
</evidence>
<dbReference type="RefSeq" id="WP_215486498.1">
    <property type="nucleotide sequence ID" value="NZ_BAAAPJ010000003.1"/>
</dbReference>
<organism evidence="3 4">
    <name type="scientific">Microbacterium flavum</name>
    <dbReference type="NCBI Taxonomy" id="415216"/>
    <lineage>
        <taxon>Bacteria</taxon>
        <taxon>Bacillati</taxon>
        <taxon>Actinomycetota</taxon>
        <taxon>Actinomycetes</taxon>
        <taxon>Micrococcales</taxon>
        <taxon>Microbacteriaceae</taxon>
        <taxon>Microbacterium</taxon>
    </lineage>
</organism>
<dbReference type="EMBL" id="JAFLHG010000003">
    <property type="protein sequence ID" value="MBT8797246.1"/>
    <property type="molecule type" value="Genomic_DNA"/>
</dbReference>
<evidence type="ECO:0000313" key="3">
    <source>
        <dbReference type="EMBL" id="MBT8797246.1"/>
    </source>
</evidence>
<feature type="domain" description="DUF7882" evidence="2">
    <location>
        <begin position="1"/>
        <end position="104"/>
    </location>
</feature>